<feature type="domain" description="KAP NTPase" evidence="2">
    <location>
        <begin position="79"/>
        <end position="470"/>
    </location>
</feature>
<sequence>MVSQIFQARAKLPDVYDGGKTALHFAVMCQDLNDSYEMFKLILEHSPRKNDLVAKCDRKGRIALHEVTLHYAEKIGYRRDDYARGLAALFLNPYLKSPIAVGISGSWGMGKSSLMIQTEVILLQTLAQLSLLPSSNFSNSTSDIPGAKTMELSKKGQMKHREIKRQLDLLSDEQMQAKNPNEDSLDKFLDKYDVKYHGIFKSLAVMDKSDMFKQNGQPSNSKGDFPTEESLHAILTVQYNAWKYRNETEALAGMAVEITKEIKGTMTRAQWLSTCWRNTWNKKKYAIFTIALASSITFIVWVMLDRYKFKEWAKAKYACLPAALVFTGWTLTKSVMGIIKPVSSQLMNYMSFPDHTDKLGYQERVISDIKFLKEEMGKQPHGAFTTFLMLWKWTTSLFTTILMLWQWITLSILNPARSKRDTRIVEVATEIAKVAPALVTSLTRIIVFVGDLDRCNESVILQIVVSMKYINVSSRIATQAPTETDPAVSLVIPIGAEATQGNYSNR</sequence>
<evidence type="ECO:0000313" key="4">
    <source>
        <dbReference type="Proteomes" id="UP000824469"/>
    </source>
</evidence>
<gene>
    <name evidence="3" type="ORF">KI387_023219</name>
</gene>
<feature type="transmembrane region" description="Helical" evidence="1">
    <location>
        <begin position="393"/>
        <end position="413"/>
    </location>
</feature>
<keyword evidence="1" id="KW-1133">Transmembrane helix</keyword>
<keyword evidence="1" id="KW-0812">Transmembrane</keyword>
<dbReference type="Pfam" id="PF07693">
    <property type="entry name" value="KAP_NTPase"/>
    <property type="match status" value="1"/>
</dbReference>
<evidence type="ECO:0000256" key="1">
    <source>
        <dbReference type="SAM" id="Phobius"/>
    </source>
</evidence>
<evidence type="ECO:0000259" key="2">
    <source>
        <dbReference type="Pfam" id="PF07693"/>
    </source>
</evidence>
<dbReference type="Proteomes" id="UP000824469">
    <property type="component" value="Unassembled WGS sequence"/>
</dbReference>
<accession>A0AA38G246</accession>
<dbReference type="InterPro" id="IPR052754">
    <property type="entry name" value="NTPase_KAP_P-loop"/>
</dbReference>
<organism evidence="3 4">
    <name type="scientific">Taxus chinensis</name>
    <name type="common">Chinese yew</name>
    <name type="synonym">Taxus wallichiana var. chinensis</name>
    <dbReference type="NCBI Taxonomy" id="29808"/>
    <lineage>
        <taxon>Eukaryota</taxon>
        <taxon>Viridiplantae</taxon>
        <taxon>Streptophyta</taxon>
        <taxon>Embryophyta</taxon>
        <taxon>Tracheophyta</taxon>
        <taxon>Spermatophyta</taxon>
        <taxon>Pinopsida</taxon>
        <taxon>Pinidae</taxon>
        <taxon>Conifers II</taxon>
        <taxon>Cupressales</taxon>
        <taxon>Taxaceae</taxon>
        <taxon>Taxus</taxon>
    </lineage>
</organism>
<comment type="caution">
    <text evidence="3">The sequence shown here is derived from an EMBL/GenBank/DDBJ whole genome shotgun (WGS) entry which is preliminary data.</text>
</comment>
<feature type="transmembrane region" description="Helical" evidence="1">
    <location>
        <begin position="285"/>
        <end position="304"/>
    </location>
</feature>
<proteinExistence type="predicted"/>
<feature type="transmembrane region" description="Helical" evidence="1">
    <location>
        <begin position="316"/>
        <end position="339"/>
    </location>
</feature>
<dbReference type="EMBL" id="JAHRHJ020000005">
    <property type="protein sequence ID" value="KAH9314592.1"/>
    <property type="molecule type" value="Genomic_DNA"/>
</dbReference>
<dbReference type="PANTHER" id="PTHR22674:SF6">
    <property type="entry name" value="NTPASE KAP FAMILY P-LOOP DOMAIN-CONTAINING PROTEIN 1"/>
    <property type="match status" value="1"/>
</dbReference>
<dbReference type="InterPro" id="IPR011646">
    <property type="entry name" value="KAP_P-loop"/>
</dbReference>
<reference evidence="3 4" key="1">
    <citation type="journal article" date="2021" name="Nat. Plants">
        <title>The Taxus genome provides insights into paclitaxel biosynthesis.</title>
        <authorList>
            <person name="Xiong X."/>
            <person name="Gou J."/>
            <person name="Liao Q."/>
            <person name="Li Y."/>
            <person name="Zhou Q."/>
            <person name="Bi G."/>
            <person name="Li C."/>
            <person name="Du R."/>
            <person name="Wang X."/>
            <person name="Sun T."/>
            <person name="Guo L."/>
            <person name="Liang H."/>
            <person name="Lu P."/>
            <person name="Wu Y."/>
            <person name="Zhang Z."/>
            <person name="Ro D.K."/>
            <person name="Shang Y."/>
            <person name="Huang S."/>
            <person name="Yan J."/>
        </authorList>
    </citation>
    <scope>NUCLEOTIDE SEQUENCE [LARGE SCALE GENOMIC DNA]</scope>
    <source>
        <strain evidence="3">Ta-2019</strain>
    </source>
</reference>
<keyword evidence="1" id="KW-0472">Membrane</keyword>
<dbReference type="PANTHER" id="PTHR22674">
    <property type="entry name" value="NTPASE, KAP FAMILY P-LOOP DOMAIN-CONTAINING 1"/>
    <property type="match status" value="1"/>
</dbReference>
<keyword evidence="4" id="KW-1185">Reference proteome</keyword>
<dbReference type="AlphaFoldDB" id="A0AA38G246"/>
<name>A0AA38G246_TAXCH</name>
<protein>
    <recommendedName>
        <fullName evidence="2">KAP NTPase domain-containing protein</fullName>
    </recommendedName>
</protein>
<feature type="non-terminal residue" evidence="3">
    <location>
        <position position="1"/>
    </location>
</feature>
<evidence type="ECO:0000313" key="3">
    <source>
        <dbReference type="EMBL" id="KAH9314592.1"/>
    </source>
</evidence>